<evidence type="ECO:0000313" key="2">
    <source>
        <dbReference type="Proteomes" id="UP000320390"/>
    </source>
</evidence>
<name>A0A518ETE4_9BACT</name>
<accession>A0A518ETE4</accession>
<protein>
    <submittedName>
        <fullName evidence="1">Uncharacterized protein</fullName>
    </submittedName>
</protein>
<organism evidence="1 2">
    <name type="scientific">Saltatorellus ferox</name>
    <dbReference type="NCBI Taxonomy" id="2528018"/>
    <lineage>
        <taxon>Bacteria</taxon>
        <taxon>Pseudomonadati</taxon>
        <taxon>Planctomycetota</taxon>
        <taxon>Planctomycetia</taxon>
        <taxon>Planctomycetia incertae sedis</taxon>
        <taxon>Saltatorellus</taxon>
    </lineage>
</organism>
<dbReference type="Proteomes" id="UP000320390">
    <property type="component" value="Chromosome"/>
</dbReference>
<dbReference type="EMBL" id="CP036434">
    <property type="protein sequence ID" value="QDV07342.1"/>
    <property type="molecule type" value="Genomic_DNA"/>
</dbReference>
<keyword evidence="2" id="KW-1185">Reference proteome</keyword>
<proteinExistence type="predicted"/>
<evidence type="ECO:0000313" key="1">
    <source>
        <dbReference type="EMBL" id="QDV07342.1"/>
    </source>
</evidence>
<dbReference type="AlphaFoldDB" id="A0A518ETE4"/>
<gene>
    <name evidence="1" type="ORF">Poly30_28660</name>
</gene>
<reference evidence="1 2" key="1">
    <citation type="submission" date="2019-02" db="EMBL/GenBank/DDBJ databases">
        <title>Deep-cultivation of Planctomycetes and their phenomic and genomic characterization uncovers novel biology.</title>
        <authorList>
            <person name="Wiegand S."/>
            <person name="Jogler M."/>
            <person name="Boedeker C."/>
            <person name="Pinto D."/>
            <person name="Vollmers J."/>
            <person name="Rivas-Marin E."/>
            <person name="Kohn T."/>
            <person name="Peeters S.H."/>
            <person name="Heuer A."/>
            <person name="Rast P."/>
            <person name="Oberbeckmann S."/>
            <person name="Bunk B."/>
            <person name="Jeske O."/>
            <person name="Meyerdierks A."/>
            <person name="Storesund J.E."/>
            <person name="Kallscheuer N."/>
            <person name="Luecker S."/>
            <person name="Lage O.M."/>
            <person name="Pohl T."/>
            <person name="Merkel B.J."/>
            <person name="Hornburger P."/>
            <person name="Mueller R.-W."/>
            <person name="Bruemmer F."/>
            <person name="Labrenz M."/>
            <person name="Spormann A.M."/>
            <person name="Op den Camp H."/>
            <person name="Overmann J."/>
            <person name="Amann R."/>
            <person name="Jetten M.S.M."/>
            <person name="Mascher T."/>
            <person name="Medema M.H."/>
            <person name="Devos D.P."/>
            <person name="Kaster A.-K."/>
            <person name="Ovreas L."/>
            <person name="Rohde M."/>
            <person name="Galperin M.Y."/>
            <person name="Jogler C."/>
        </authorList>
    </citation>
    <scope>NUCLEOTIDE SEQUENCE [LARGE SCALE GENOMIC DNA]</scope>
    <source>
        <strain evidence="1 2">Poly30</strain>
    </source>
</reference>
<sequence>MPLVVGLILEFCDVMPLVGAVAKRERARISIVSSMWFLGLAFRSR</sequence>